<evidence type="ECO:0000256" key="1">
    <source>
        <dbReference type="ARBA" id="ARBA00009913"/>
    </source>
</evidence>
<evidence type="ECO:0000313" key="9">
    <source>
        <dbReference type="Proteomes" id="UP000005778"/>
    </source>
</evidence>
<dbReference type="Gene3D" id="1.10.10.60">
    <property type="entry name" value="Homeodomain-like"/>
    <property type="match status" value="1"/>
</dbReference>
<dbReference type="GO" id="GO:0003677">
    <property type="term" value="F:DNA binding"/>
    <property type="evidence" value="ECO:0007669"/>
    <property type="project" value="UniProtKB-KW"/>
</dbReference>
<dbReference type="Proteomes" id="UP000005778">
    <property type="component" value="Chromosome"/>
</dbReference>
<keyword evidence="9" id="KW-1185">Reference proteome</keyword>
<dbReference type="Pfam" id="PF00239">
    <property type="entry name" value="Resolvase"/>
    <property type="match status" value="1"/>
</dbReference>
<dbReference type="Gene3D" id="3.40.50.1390">
    <property type="entry name" value="Resolvase, N-terminal catalytic domain"/>
    <property type="match status" value="1"/>
</dbReference>
<reference evidence="8 9" key="1">
    <citation type="submission" date="2011-09" db="EMBL/GenBank/DDBJ databases">
        <authorList>
            <consortium name="US DOE Joint Genome Institute (JGI-PGF)"/>
            <person name="Lucas S."/>
            <person name="Han J."/>
            <person name="Lapidus A."/>
            <person name="Cheng J.-F."/>
            <person name="Goodwin L."/>
            <person name="Pitluck S."/>
            <person name="Peters L."/>
            <person name="Land M.L."/>
            <person name="Hauser L."/>
            <person name="Orellana R."/>
            <person name="Lovley D."/>
            <person name="Woyke T.J."/>
        </authorList>
    </citation>
    <scope>NUCLEOTIDE SEQUENCE [LARGE SCALE GENOMIC DNA]</scope>
    <source>
        <strain evidence="8 9">2ac9</strain>
    </source>
</reference>
<dbReference type="HOGENOM" id="CLU_010686_8_3_7"/>
<evidence type="ECO:0000256" key="3">
    <source>
        <dbReference type="ARBA" id="ARBA00023125"/>
    </source>
</evidence>
<dbReference type="CDD" id="cd03768">
    <property type="entry name" value="SR_ResInv"/>
    <property type="match status" value="1"/>
</dbReference>
<keyword evidence="2" id="KW-0229">DNA integration</keyword>
<dbReference type="GO" id="GO:0015074">
    <property type="term" value="P:DNA integration"/>
    <property type="evidence" value="ECO:0007669"/>
    <property type="project" value="UniProtKB-KW"/>
</dbReference>
<dbReference type="STRING" id="879212.DespoDRAFT_03750"/>
<dbReference type="PANTHER" id="PTHR30461:SF26">
    <property type="entry name" value="RESOLVASE HOMOLOG YNEB"/>
    <property type="match status" value="1"/>
</dbReference>
<dbReference type="eggNOG" id="COG1961">
    <property type="taxonomic scope" value="Bacteria"/>
</dbReference>
<dbReference type="CDD" id="cd00569">
    <property type="entry name" value="HTH_Hin_like"/>
    <property type="match status" value="1"/>
</dbReference>
<protein>
    <submittedName>
        <fullName evidence="8">Site-specific recombinase, DNA invertase Pin</fullName>
    </submittedName>
</protein>
<dbReference type="InterPro" id="IPR009057">
    <property type="entry name" value="Homeodomain-like_sf"/>
</dbReference>
<dbReference type="AlphaFoldDB" id="I5B7M2"/>
<reference evidence="8 9" key="2">
    <citation type="submission" date="2012-02" db="EMBL/GenBank/DDBJ databases">
        <title>Improved High-Quality Draft sequence of Desulfobacter postgatei 2ac9.</title>
        <authorList>
            <consortium name="US DOE Joint Genome Institute"/>
            <person name="Lucas S."/>
            <person name="Han J."/>
            <person name="Lapidus A."/>
            <person name="Cheng J.-F."/>
            <person name="Goodwin L."/>
            <person name="Pitluck S."/>
            <person name="Peters L."/>
            <person name="Ovchinnikova G."/>
            <person name="Held B."/>
            <person name="Detter J.C."/>
            <person name="Han C."/>
            <person name="Tapia R."/>
            <person name="Land M."/>
            <person name="Hauser L."/>
            <person name="Kyrpides N."/>
            <person name="Ivanova N."/>
            <person name="Pagani I."/>
            <person name="Orellana R."/>
            <person name="Lovley D."/>
            <person name="Woyke T."/>
        </authorList>
    </citation>
    <scope>NUCLEOTIDE SEQUENCE [LARGE SCALE GENOMIC DNA]</scope>
    <source>
        <strain evidence="8 9">2ac9</strain>
    </source>
</reference>
<keyword evidence="4" id="KW-0233">DNA recombination</keyword>
<dbReference type="InterPro" id="IPR006118">
    <property type="entry name" value="Recombinase_CS"/>
</dbReference>
<feature type="domain" description="Resolvase/invertase-type recombinase catalytic" evidence="7">
    <location>
        <begin position="2"/>
        <end position="137"/>
    </location>
</feature>
<accession>I5B7M2</accession>
<dbReference type="Pfam" id="PF02796">
    <property type="entry name" value="HTH_7"/>
    <property type="match status" value="1"/>
</dbReference>
<evidence type="ECO:0000259" key="7">
    <source>
        <dbReference type="PROSITE" id="PS51736"/>
    </source>
</evidence>
<dbReference type="SMART" id="SM00857">
    <property type="entry name" value="Resolvase"/>
    <property type="match status" value="1"/>
</dbReference>
<feature type="active site" description="O-(5'-phospho-DNA)-serine intermediate" evidence="5 6">
    <location>
        <position position="10"/>
    </location>
</feature>
<evidence type="ECO:0000256" key="6">
    <source>
        <dbReference type="PROSITE-ProRule" id="PRU10137"/>
    </source>
</evidence>
<sequence>MTIFTYARVSTLDQDTGYQEEALKAAYPDAVHRQEKKSGTSTKGRDILELLLDMMGKDDKLVVWKLDRLARNVGDLCRIVERLTEKGAALEILDQRIDTSTATGRAFLQMLGVFAEFETNLRKERQLAGIKQAKAKGIHMGRPKLLTDKQKAEIRQLYTKGTTPKVLAEQFKVSRATIYNVTAPTKGRAAS</sequence>
<dbReference type="PROSITE" id="PS00397">
    <property type="entry name" value="RECOMBINASES_1"/>
    <property type="match status" value="1"/>
</dbReference>
<organism evidence="8 9">
    <name type="scientific">Desulfobacter postgatei 2ac9</name>
    <dbReference type="NCBI Taxonomy" id="879212"/>
    <lineage>
        <taxon>Bacteria</taxon>
        <taxon>Pseudomonadati</taxon>
        <taxon>Thermodesulfobacteriota</taxon>
        <taxon>Desulfobacteria</taxon>
        <taxon>Desulfobacterales</taxon>
        <taxon>Desulfobacteraceae</taxon>
        <taxon>Desulfobacter</taxon>
    </lineage>
</organism>
<keyword evidence="3" id="KW-0238">DNA-binding</keyword>
<dbReference type="SUPFAM" id="SSF46689">
    <property type="entry name" value="Homeodomain-like"/>
    <property type="match status" value="1"/>
</dbReference>
<name>I5B7M2_9BACT</name>
<dbReference type="PROSITE" id="PS51736">
    <property type="entry name" value="RECOMBINASES_3"/>
    <property type="match status" value="1"/>
</dbReference>
<evidence type="ECO:0000256" key="5">
    <source>
        <dbReference type="PIRSR" id="PIRSR606118-50"/>
    </source>
</evidence>
<dbReference type="GO" id="GO:0000150">
    <property type="term" value="F:DNA strand exchange activity"/>
    <property type="evidence" value="ECO:0007669"/>
    <property type="project" value="InterPro"/>
</dbReference>
<dbReference type="InterPro" id="IPR036162">
    <property type="entry name" value="Resolvase-like_N_sf"/>
</dbReference>
<dbReference type="EMBL" id="CM001488">
    <property type="protein sequence ID" value="EIM65485.1"/>
    <property type="molecule type" value="Genomic_DNA"/>
</dbReference>
<dbReference type="SUPFAM" id="SSF53041">
    <property type="entry name" value="Resolvase-like"/>
    <property type="match status" value="1"/>
</dbReference>
<comment type="similarity">
    <text evidence="1">Belongs to the site-specific recombinase resolvase family.</text>
</comment>
<evidence type="ECO:0000256" key="2">
    <source>
        <dbReference type="ARBA" id="ARBA00022908"/>
    </source>
</evidence>
<dbReference type="PANTHER" id="PTHR30461">
    <property type="entry name" value="DNA-INVERTASE FROM LAMBDOID PROPHAGE"/>
    <property type="match status" value="1"/>
</dbReference>
<dbReference type="InterPro" id="IPR006120">
    <property type="entry name" value="Resolvase_HTH_dom"/>
</dbReference>
<gene>
    <name evidence="8" type="ORF">DespoDRAFT_03750</name>
</gene>
<dbReference type="InterPro" id="IPR006119">
    <property type="entry name" value="Resolv_N"/>
</dbReference>
<dbReference type="InterPro" id="IPR050639">
    <property type="entry name" value="SSR_resolvase"/>
</dbReference>
<proteinExistence type="inferred from homology"/>
<evidence type="ECO:0000313" key="8">
    <source>
        <dbReference type="EMBL" id="EIM65485.1"/>
    </source>
</evidence>
<evidence type="ECO:0000256" key="4">
    <source>
        <dbReference type="ARBA" id="ARBA00023172"/>
    </source>
</evidence>
<dbReference type="RefSeq" id="WP_004075710.1">
    <property type="nucleotide sequence ID" value="NZ_CM001488.1"/>
</dbReference>
<dbReference type="OrthoDB" id="9797501at2"/>